<dbReference type="InterPro" id="IPR018076">
    <property type="entry name" value="T2SS_GspF_dom"/>
</dbReference>
<proteinExistence type="predicted"/>
<feature type="transmembrane region" description="Helical" evidence="7">
    <location>
        <begin position="311"/>
        <end position="330"/>
    </location>
</feature>
<gene>
    <name evidence="9" type="ORF">E9677_05515</name>
</gene>
<comment type="caution">
    <text evidence="9">The sequence shown here is derived from an EMBL/GenBank/DDBJ whole genome shotgun (WGS) entry which is preliminary data.</text>
</comment>
<keyword evidence="4 7" id="KW-1133">Transmembrane helix</keyword>
<dbReference type="Pfam" id="PF00482">
    <property type="entry name" value="T2SSF"/>
    <property type="match status" value="1"/>
</dbReference>
<keyword evidence="3 7" id="KW-0812">Transmembrane</keyword>
<evidence type="ECO:0000256" key="2">
    <source>
        <dbReference type="ARBA" id="ARBA00022475"/>
    </source>
</evidence>
<dbReference type="Proteomes" id="UP000309667">
    <property type="component" value="Unassembled WGS sequence"/>
</dbReference>
<feature type="coiled-coil region" evidence="6">
    <location>
        <begin position="54"/>
        <end position="98"/>
    </location>
</feature>
<dbReference type="Gene3D" id="1.20.81.30">
    <property type="entry name" value="Type II secretion system (T2SS), domain F"/>
    <property type="match status" value="1"/>
</dbReference>
<evidence type="ECO:0000313" key="10">
    <source>
        <dbReference type="Proteomes" id="UP000309667"/>
    </source>
</evidence>
<dbReference type="RefSeq" id="WP_136557040.1">
    <property type="nucleotide sequence ID" value="NZ_STGT01000001.1"/>
</dbReference>
<feature type="transmembrane region" description="Helical" evidence="7">
    <location>
        <begin position="6"/>
        <end position="27"/>
    </location>
</feature>
<comment type="subcellular location">
    <subcellularLocation>
        <location evidence="1">Cell membrane</location>
        <topology evidence="1">Multi-pass membrane protein</topology>
    </subcellularLocation>
</comment>
<sequence length="338" mass="37059">MFGIDPTILAIVLLVAVSTGAVAYGMLYSRIETDKKTASRINRVRAAETDTSQVKAARDRVQEISKRRKSVQDSLKELEKKQQQEKTKKANATSLKAKLVQSGLPVTLPQFYILSAILGFVVLAVTFLAGMSPLVIAGASFVAGLGLPRWIVGFLVSRRQKQFLNEFPNSLDVMVRSIRSGLPLNDAIRMIASDGQEPVKTEFRRIVESQQLGLNVPDAVARMHQTMPLSEVNFFSIVVAIQGQAGGNLSEALSNLSRVLRDRKKMKAKVNALSMEAKASAAIIGALPFIVALLVYLTSPQYIMILFTDSRGHLILGISAVWMSIGLLVMRNMINFEI</sequence>
<protein>
    <submittedName>
        <fullName evidence="9">Type II secretion system F family protein</fullName>
    </submittedName>
</protein>
<dbReference type="InterPro" id="IPR042094">
    <property type="entry name" value="T2SS_GspF_sf"/>
</dbReference>
<dbReference type="PANTHER" id="PTHR35007">
    <property type="entry name" value="INTEGRAL MEMBRANE PROTEIN-RELATED"/>
    <property type="match status" value="1"/>
</dbReference>
<keyword evidence="6" id="KW-0175">Coiled coil</keyword>
<evidence type="ECO:0000313" key="9">
    <source>
        <dbReference type="EMBL" id="THV17439.1"/>
    </source>
</evidence>
<feature type="transmembrane region" description="Helical" evidence="7">
    <location>
        <begin position="111"/>
        <end position="129"/>
    </location>
</feature>
<dbReference type="EMBL" id="STGT01000001">
    <property type="protein sequence ID" value="THV17439.1"/>
    <property type="molecule type" value="Genomic_DNA"/>
</dbReference>
<keyword evidence="2" id="KW-1003">Cell membrane</keyword>
<feature type="transmembrane region" description="Helical" evidence="7">
    <location>
        <begin position="135"/>
        <end position="156"/>
    </location>
</feature>
<evidence type="ECO:0000256" key="6">
    <source>
        <dbReference type="SAM" id="Coils"/>
    </source>
</evidence>
<reference evidence="9 10" key="1">
    <citation type="submission" date="2019-04" db="EMBL/GenBank/DDBJ databases">
        <title>Genome sequence of strain 7209-2.</title>
        <authorList>
            <person name="Gao J."/>
            <person name="Sun J."/>
        </authorList>
    </citation>
    <scope>NUCLEOTIDE SEQUENCE [LARGE SCALE GENOMIC DNA]</scope>
    <source>
        <strain evidence="9 10">7209-2</strain>
    </source>
</reference>
<keyword evidence="10" id="KW-1185">Reference proteome</keyword>
<feature type="domain" description="Type II secretion system protein GspF" evidence="8">
    <location>
        <begin position="171"/>
        <end position="295"/>
    </location>
</feature>
<evidence type="ECO:0000256" key="4">
    <source>
        <dbReference type="ARBA" id="ARBA00022989"/>
    </source>
</evidence>
<keyword evidence="5 7" id="KW-0472">Membrane</keyword>
<name>A0ABY2R0U5_9HYPH</name>
<dbReference type="PANTHER" id="PTHR35007:SF1">
    <property type="entry name" value="PILUS ASSEMBLY PROTEIN"/>
    <property type="match status" value="1"/>
</dbReference>
<evidence type="ECO:0000256" key="7">
    <source>
        <dbReference type="SAM" id="Phobius"/>
    </source>
</evidence>
<feature type="transmembrane region" description="Helical" evidence="7">
    <location>
        <begin position="279"/>
        <end position="299"/>
    </location>
</feature>
<evidence type="ECO:0000256" key="1">
    <source>
        <dbReference type="ARBA" id="ARBA00004651"/>
    </source>
</evidence>
<accession>A0ABY2R0U5</accession>
<evidence type="ECO:0000256" key="5">
    <source>
        <dbReference type="ARBA" id="ARBA00023136"/>
    </source>
</evidence>
<evidence type="ECO:0000259" key="8">
    <source>
        <dbReference type="Pfam" id="PF00482"/>
    </source>
</evidence>
<organism evidence="9 10">
    <name type="scientific">Rhizobium rhizophilum</name>
    <dbReference type="NCBI Taxonomy" id="1850373"/>
    <lineage>
        <taxon>Bacteria</taxon>
        <taxon>Pseudomonadati</taxon>
        <taxon>Pseudomonadota</taxon>
        <taxon>Alphaproteobacteria</taxon>
        <taxon>Hyphomicrobiales</taxon>
        <taxon>Rhizobiaceae</taxon>
        <taxon>Rhizobium/Agrobacterium group</taxon>
        <taxon>Rhizobium</taxon>
    </lineage>
</organism>
<evidence type="ECO:0000256" key="3">
    <source>
        <dbReference type="ARBA" id="ARBA00022692"/>
    </source>
</evidence>